<sequence length="478" mass="49566">MSDDLDRSALVLLDRADELAPVMSVEPDAVIARGRRKVHRRRTSAAAGVGSLALVGALWLGGPLNPFAATGDPVPASVSWQDGVAVDLFDNEPNPVHESDRVHWTGELRSAEGDAFPELVLTRDGEQLEPLPAQDGPGDVLVFGVEGLRVAVWESPQGSLGETPLWSPGVYAGQGGTAEVDGALVRYAVAEFVPGATAALEELYWYDETAAHSASGAPVASTRMGVNGSEALVMLDEARGVWGATPLGEHLGPPHVARLVSGSGLTGWLGGSLVTTSLGVLPPGATDLEVTPGTATLASTPLGSHTAVMAADPSLTETVPQVRFTLDGEEHVLESYAQDTGRPLAVGSGQVLVTAQPEALELRRGEDYTLIPAEDLQDGTAFTVPTLGGHAVVVPGWQPDADVEDLRVLVGTDGDERWVEVEAATVGALFDGRPLVVLGLDRGVVGEGETVRGVGVAGEGDVTPHPLTRGVIRLDTGL</sequence>
<keyword evidence="1" id="KW-1133">Transmembrane helix</keyword>
<organism evidence="2 3">
    <name type="scientific">Ornithinimicrobium humiphilum</name>
    <dbReference type="NCBI Taxonomy" id="125288"/>
    <lineage>
        <taxon>Bacteria</taxon>
        <taxon>Bacillati</taxon>
        <taxon>Actinomycetota</taxon>
        <taxon>Actinomycetes</taxon>
        <taxon>Micrococcales</taxon>
        <taxon>Ornithinimicrobiaceae</taxon>
        <taxon>Ornithinimicrobium</taxon>
    </lineage>
</organism>
<dbReference type="OrthoDB" id="4852282at2"/>
<accession>A0A543KKS7</accession>
<keyword evidence="1" id="KW-0472">Membrane</keyword>
<dbReference type="AlphaFoldDB" id="A0A543KKS7"/>
<keyword evidence="3" id="KW-1185">Reference proteome</keyword>
<keyword evidence="1" id="KW-0812">Transmembrane</keyword>
<reference evidence="2 3" key="1">
    <citation type="submission" date="2019-06" db="EMBL/GenBank/DDBJ databases">
        <title>Sequencing the genomes of 1000 actinobacteria strains.</title>
        <authorList>
            <person name="Klenk H.-P."/>
        </authorList>
    </citation>
    <scope>NUCLEOTIDE SEQUENCE [LARGE SCALE GENOMIC DNA]</scope>
    <source>
        <strain evidence="2 3">DSM 12362</strain>
    </source>
</reference>
<dbReference type="Proteomes" id="UP000315133">
    <property type="component" value="Unassembled WGS sequence"/>
</dbReference>
<dbReference type="EMBL" id="VFPU01000001">
    <property type="protein sequence ID" value="TQM95674.1"/>
    <property type="molecule type" value="Genomic_DNA"/>
</dbReference>
<evidence type="ECO:0000256" key="1">
    <source>
        <dbReference type="SAM" id="Phobius"/>
    </source>
</evidence>
<evidence type="ECO:0000313" key="2">
    <source>
        <dbReference type="EMBL" id="TQM95674.1"/>
    </source>
</evidence>
<protein>
    <submittedName>
        <fullName evidence="2">Uncharacterized protein</fullName>
    </submittedName>
</protein>
<comment type="caution">
    <text evidence="2">The sequence shown here is derived from an EMBL/GenBank/DDBJ whole genome shotgun (WGS) entry which is preliminary data.</text>
</comment>
<feature type="transmembrane region" description="Helical" evidence="1">
    <location>
        <begin position="43"/>
        <end position="62"/>
    </location>
</feature>
<evidence type="ECO:0000313" key="3">
    <source>
        <dbReference type="Proteomes" id="UP000315133"/>
    </source>
</evidence>
<name>A0A543KKS7_9MICO</name>
<dbReference type="RefSeq" id="WP_141817392.1">
    <property type="nucleotide sequence ID" value="NZ_BAAAIL010000003.1"/>
</dbReference>
<proteinExistence type="predicted"/>
<gene>
    <name evidence="2" type="ORF">FB476_0522</name>
</gene>